<evidence type="ECO:0000313" key="3">
    <source>
        <dbReference type="Proteomes" id="UP000815325"/>
    </source>
</evidence>
<dbReference type="EMBL" id="MU070112">
    <property type="protein sequence ID" value="KAF5829806.1"/>
    <property type="molecule type" value="Genomic_DNA"/>
</dbReference>
<sequence length="88" mass="9470">MWGGFDFGLKEALEKAKHDFERSVDTALGIEETERRQQEEQKQAGRTGSLSGSSAGTPSKPGAHAPQEVCSSQASQFFGFMCAPLCVC</sequence>
<accession>A0ABQ7G5B6</accession>
<keyword evidence="3" id="KW-1185">Reference proteome</keyword>
<gene>
    <name evidence="2" type="ORF">DUNSADRAFT_15470</name>
</gene>
<reference evidence="2" key="1">
    <citation type="submission" date="2017-08" db="EMBL/GenBank/DDBJ databases">
        <authorList>
            <person name="Polle J.E."/>
            <person name="Barry K."/>
            <person name="Cushman J."/>
            <person name="Schmutz J."/>
            <person name="Tran D."/>
            <person name="Hathwaick L.T."/>
            <person name="Yim W.C."/>
            <person name="Jenkins J."/>
            <person name="Mckie-Krisberg Z.M."/>
            <person name="Prochnik S."/>
            <person name="Lindquist E."/>
            <person name="Dockter R.B."/>
            <person name="Adam C."/>
            <person name="Molina H."/>
            <person name="Bunkerborg J."/>
            <person name="Jin E."/>
            <person name="Buchheim M."/>
            <person name="Magnuson J."/>
        </authorList>
    </citation>
    <scope>NUCLEOTIDE SEQUENCE</scope>
    <source>
        <strain evidence="2">CCAP 19/18</strain>
    </source>
</reference>
<name>A0ABQ7G5B6_DUNSA</name>
<organism evidence="2 3">
    <name type="scientific">Dunaliella salina</name>
    <name type="common">Green alga</name>
    <name type="synonym">Protococcus salinus</name>
    <dbReference type="NCBI Taxonomy" id="3046"/>
    <lineage>
        <taxon>Eukaryota</taxon>
        <taxon>Viridiplantae</taxon>
        <taxon>Chlorophyta</taxon>
        <taxon>core chlorophytes</taxon>
        <taxon>Chlorophyceae</taxon>
        <taxon>CS clade</taxon>
        <taxon>Chlamydomonadales</taxon>
        <taxon>Dunaliellaceae</taxon>
        <taxon>Dunaliella</taxon>
    </lineage>
</organism>
<feature type="region of interest" description="Disordered" evidence="1">
    <location>
        <begin position="27"/>
        <end position="68"/>
    </location>
</feature>
<evidence type="ECO:0000313" key="2">
    <source>
        <dbReference type="EMBL" id="KAF5829806.1"/>
    </source>
</evidence>
<dbReference type="Proteomes" id="UP000815325">
    <property type="component" value="Unassembled WGS sequence"/>
</dbReference>
<evidence type="ECO:0000256" key="1">
    <source>
        <dbReference type="SAM" id="MobiDB-lite"/>
    </source>
</evidence>
<feature type="compositionally biased region" description="Polar residues" evidence="1">
    <location>
        <begin position="44"/>
        <end position="57"/>
    </location>
</feature>
<proteinExistence type="predicted"/>
<evidence type="ECO:0008006" key="4">
    <source>
        <dbReference type="Google" id="ProtNLM"/>
    </source>
</evidence>
<comment type="caution">
    <text evidence="2">The sequence shown here is derived from an EMBL/GenBank/DDBJ whole genome shotgun (WGS) entry which is preliminary data.</text>
</comment>
<protein>
    <recommendedName>
        <fullName evidence="4">Encoded protein</fullName>
    </recommendedName>
</protein>
<feature type="non-terminal residue" evidence="2">
    <location>
        <position position="88"/>
    </location>
</feature>
<feature type="compositionally biased region" description="Basic and acidic residues" evidence="1">
    <location>
        <begin position="32"/>
        <end position="43"/>
    </location>
</feature>